<dbReference type="AlphaFoldDB" id="A0A0A9CRK7"/>
<reference evidence="1" key="1">
    <citation type="submission" date="2014-09" db="EMBL/GenBank/DDBJ databases">
        <authorList>
            <person name="Magalhaes I.L.F."/>
            <person name="Oliveira U."/>
            <person name="Santos F.R."/>
            <person name="Vidigal T.H.D.A."/>
            <person name="Brescovit A.D."/>
            <person name="Santos A.J."/>
        </authorList>
    </citation>
    <scope>NUCLEOTIDE SEQUENCE</scope>
    <source>
        <tissue evidence="1">Shoot tissue taken approximately 20 cm above the soil surface</tissue>
    </source>
</reference>
<sequence length="94" mass="11025">MPPKICKPMEQYTQSIQNTIPKYGNKLDIRVKNVATNALKRRTCNKILVKRNILPRRRYRIHSPFERKESFEGKANVRVSPTNIVQVITKSNLF</sequence>
<protein>
    <submittedName>
        <fullName evidence="1">ATTPC1</fullName>
    </submittedName>
</protein>
<proteinExistence type="predicted"/>
<dbReference type="EMBL" id="GBRH01220832">
    <property type="protein sequence ID" value="JAD77063.1"/>
    <property type="molecule type" value="Transcribed_RNA"/>
</dbReference>
<name>A0A0A9CRK7_ARUDO</name>
<reference evidence="1" key="2">
    <citation type="journal article" date="2015" name="Data Brief">
        <title>Shoot transcriptome of the giant reed, Arundo donax.</title>
        <authorList>
            <person name="Barrero R.A."/>
            <person name="Guerrero F.D."/>
            <person name="Moolhuijzen P."/>
            <person name="Goolsby J.A."/>
            <person name="Tidwell J."/>
            <person name="Bellgard S.E."/>
            <person name="Bellgard M.I."/>
        </authorList>
    </citation>
    <scope>NUCLEOTIDE SEQUENCE</scope>
    <source>
        <tissue evidence="1">Shoot tissue taken approximately 20 cm above the soil surface</tissue>
    </source>
</reference>
<accession>A0A0A9CRK7</accession>
<evidence type="ECO:0000313" key="1">
    <source>
        <dbReference type="EMBL" id="JAD77063.1"/>
    </source>
</evidence>
<organism evidence="1">
    <name type="scientific">Arundo donax</name>
    <name type="common">Giant reed</name>
    <name type="synonym">Donax arundinaceus</name>
    <dbReference type="NCBI Taxonomy" id="35708"/>
    <lineage>
        <taxon>Eukaryota</taxon>
        <taxon>Viridiplantae</taxon>
        <taxon>Streptophyta</taxon>
        <taxon>Embryophyta</taxon>
        <taxon>Tracheophyta</taxon>
        <taxon>Spermatophyta</taxon>
        <taxon>Magnoliopsida</taxon>
        <taxon>Liliopsida</taxon>
        <taxon>Poales</taxon>
        <taxon>Poaceae</taxon>
        <taxon>PACMAD clade</taxon>
        <taxon>Arundinoideae</taxon>
        <taxon>Arundineae</taxon>
        <taxon>Arundo</taxon>
    </lineage>
</organism>